<dbReference type="PANTHER" id="PTHR16509:SF1">
    <property type="entry name" value="MANGANESE-DEPENDENT ADP-RIBOSE_CDP-ALCOHOL DIPHOSPHATASE"/>
    <property type="match status" value="1"/>
</dbReference>
<evidence type="ECO:0000256" key="9">
    <source>
        <dbReference type="ARBA" id="ARBA00022801"/>
    </source>
</evidence>
<dbReference type="OMA" id="GHNHAGN"/>
<reference evidence="20" key="4">
    <citation type="submission" date="2023-05" db="EMBL/GenBank/DDBJ databases">
        <title>High-quality long-read genome of Scophthalmus maximus.</title>
        <authorList>
            <person name="Lien S."/>
            <person name="Martinez P."/>
        </authorList>
    </citation>
    <scope>NUCLEOTIDE SEQUENCE [LARGE SCALE GENOMIC DNA]</scope>
</reference>
<evidence type="ECO:0000256" key="12">
    <source>
        <dbReference type="ARBA" id="ARBA00032579"/>
    </source>
</evidence>
<dbReference type="GO" id="GO:0047631">
    <property type="term" value="F:ADP-ribose diphosphatase activity"/>
    <property type="evidence" value="ECO:0007669"/>
    <property type="project" value="UniProtKB-EC"/>
</dbReference>
<evidence type="ECO:0000256" key="3">
    <source>
        <dbReference type="ARBA" id="ARBA00011245"/>
    </source>
</evidence>
<feature type="domain" description="Calcineurin-like phosphoesterase" evidence="17">
    <location>
        <begin position="12"/>
        <end position="272"/>
    </location>
</feature>
<dbReference type="GO" id="GO:0008663">
    <property type="term" value="F:2',3'-cyclic-nucleotide 2'-phosphodiesterase activity"/>
    <property type="evidence" value="ECO:0007669"/>
    <property type="project" value="TreeGrafter"/>
</dbReference>
<dbReference type="Bgee" id="ENSSMAG00000002720">
    <property type="expression patterns" value="Expressed in muscle tissue and 6 other cell types or tissues"/>
</dbReference>
<keyword evidence="8" id="KW-0479">Metal-binding</keyword>
<protein>
    <recommendedName>
        <fullName evidence="7">Manganese-dependent ADP-ribose/CDP-alcohol diphosphatase</fullName>
        <ecNumber evidence="5">3.6.1.13</ecNumber>
        <ecNumber evidence="4">3.6.1.16</ecNumber>
        <ecNumber evidence="6">3.6.1.53</ecNumber>
    </recommendedName>
    <alternativeName>
        <fullName evidence="12">ADPRibase-Mn</fullName>
    </alternativeName>
    <alternativeName>
        <fullName evidence="11">CDP-choline phosphohydrolase</fullName>
    </alternativeName>
</protein>
<dbReference type="CTD" id="56985"/>
<sequence length="327" mass="36343">MDDRARPTPLFTFGVIADIQYADIDDGYNYTRSRRRHYRSSLQLLGNAQRSWADSAVKPDFILQLGDIVDGFNKGHGASERALDTVLGAFGSGPGAAAVHHVWGNHELYNFRRSALLGSRLDTAPPRADGGPGADIYAYRFSPFPGFAFVVLDAYDVSLLGREESSEQYRSAMELIRQHNNNEDLNCPPELYGLQRRFTMFNGGFGKEQLDWLDSVLSSADEKRERVTIVSHLPVHPSSTDPICLAWNYDELLAIIQSHSSVVCFMAGHDHEGGYCQDKETGVHHLTLEGVIETPPDSNAFGTVSVYEDRMVLKGSGRIADRVFLFP</sequence>
<comment type="similarity">
    <text evidence="2">Belongs to the ADPRibase-Mn family.</text>
</comment>
<dbReference type="GeneTree" id="ENSGT00390000014667"/>
<dbReference type="PANTHER" id="PTHR16509">
    <property type="match status" value="1"/>
</dbReference>
<dbReference type="STRING" id="52904.ENSSMAP00000004377"/>
<dbReference type="CDD" id="cd07396">
    <property type="entry name" value="MPP_Nbla03831"/>
    <property type="match status" value="1"/>
</dbReference>
<dbReference type="EMBL" id="VEVO01000020">
    <property type="protein sequence ID" value="KAF0025059.1"/>
    <property type="molecule type" value="Genomic_DNA"/>
</dbReference>
<evidence type="ECO:0000313" key="22">
    <source>
        <dbReference type="Proteomes" id="UP000438429"/>
    </source>
</evidence>
<evidence type="ECO:0000256" key="4">
    <source>
        <dbReference type="ARBA" id="ARBA00012443"/>
    </source>
</evidence>
<reference evidence="20" key="5">
    <citation type="submission" date="2025-05" db="UniProtKB">
        <authorList>
            <consortium name="Ensembl"/>
        </authorList>
    </citation>
    <scope>IDENTIFICATION</scope>
</reference>
<dbReference type="Proteomes" id="UP000438429">
    <property type="component" value="Unassembled WGS sequence"/>
</dbReference>
<evidence type="ECO:0000256" key="14">
    <source>
        <dbReference type="ARBA" id="ARBA00047636"/>
    </source>
</evidence>
<accession>A0A2U9CM09</accession>
<dbReference type="RefSeq" id="XP_035467524.1">
    <property type="nucleotide sequence ID" value="XM_035611631.2"/>
</dbReference>
<dbReference type="InterPro" id="IPR029052">
    <property type="entry name" value="Metallo-depent_PP-like"/>
</dbReference>
<evidence type="ECO:0000313" key="20">
    <source>
        <dbReference type="Ensembl" id="ENSSMAP00000004377.1"/>
    </source>
</evidence>
<evidence type="ECO:0000313" key="19">
    <source>
        <dbReference type="EMBL" id="KAF0025059.1"/>
    </source>
</evidence>
<evidence type="ECO:0000313" key="18">
    <source>
        <dbReference type="EMBL" id="AWP17233.1"/>
    </source>
</evidence>
<evidence type="ECO:0000259" key="17">
    <source>
        <dbReference type="Pfam" id="PF00149"/>
    </source>
</evidence>
<evidence type="ECO:0000256" key="2">
    <source>
        <dbReference type="ARBA" id="ARBA00006362"/>
    </source>
</evidence>
<comment type="cofactor">
    <cofactor evidence="1">
        <name>Mg(2+)</name>
        <dbReference type="ChEBI" id="CHEBI:18420"/>
    </cofactor>
</comment>
<evidence type="ECO:0000256" key="16">
    <source>
        <dbReference type="ARBA" id="ARBA00049546"/>
    </source>
</evidence>
<dbReference type="EC" id="3.6.1.13" evidence="5"/>
<comment type="catalytic activity">
    <reaction evidence="13">
        <text>CDP-glycerol + H2O = sn-glycerol 3-phosphate + CMP + 2 H(+)</text>
        <dbReference type="Rhea" id="RHEA:21692"/>
        <dbReference type="ChEBI" id="CHEBI:15377"/>
        <dbReference type="ChEBI" id="CHEBI:15378"/>
        <dbReference type="ChEBI" id="CHEBI:57597"/>
        <dbReference type="ChEBI" id="CHEBI:58311"/>
        <dbReference type="ChEBI" id="CHEBI:60377"/>
        <dbReference type="EC" id="3.6.1.16"/>
    </reaction>
</comment>
<keyword evidence="10" id="KW-0862">Zinc</keyword>
<comment type="catalytic activity">
    <reaction evidence="16">
        <text>ADP-D-ribose + H2O = D-ribose 5-phosphate + AMP + 2 H(+)</text>
        <dbReference type="Rhea" id="RHEA:10412"/>
        <dbReference type="ChEBI" id="CHEBI:15377"/>
        <dbReference type="ChEBI" id="CHEBI:15378"/>
        <dbReference type="ChEBI" id="CHEBI:57967"/>
        <dbReference type="ChEBI" id="CHEBI:78346"/>
        <dbReference type="ChEBI" id="CHEBI:456215"/>
        <dbReference type="EC" id="3.6.1.13"/>
    </reaction>
</comment>
<evidence type="ECO:0000256" key="7">
    <source>
        <dbReference type="ARBA" id="ARBA00016378"/>
    </source>
</evidence>
<reference evidence="20" key="3">
    <citation type="submission" date="2020-05" db="EMBL/GenBank/DDBJ databases">
        <authorList>
            <person name="Moser M."/>
        </authorList>
    </citation>
    <scope>NUCLEOTIDE SEQUENCE [LARGE SCALE GENOMIC DNA]</scope>
</reference>
<evidence type="ECO:0000256" key="13">
    <source>
        <dbReference type="ARBA" id="ARBA00047486"/>
    </source>
</evidence>
<dbReference type="GO" id="GO:0047734">
    <property type="term" value="F:CDP-glycerol diphosphatase activity"/>
    <property type="evidence" value="ECO:0007669"/>
    <property type="project" value="UniProtKB-EC"/>
</dbReference>
<dbReference type="KEGG" id="smau:118286965"/>
<dbReference type="GeneID" id="118286965"/>
<comment type="subunit">
    <text evidence="3">Monomer.</text>
</comment>
<dbReference type="InterPro" id="IPR004843">
    <property type="entry name" value="Calcineurin-like_PHP"/>
</dbReference>
<evidence type="ECO:0000256" key="10">
    <source>
        <dbReference type="ARBA" id="ARBA00022833"/>
    </source>
</evidence>
<dbReference type="EC" id="3.6.1.53" evidence="6"/>
<keyword evidence="9" id="KW-0378">Hydrolase</keyword>
<dbReference type="Proteomes" id="UP000246464">
    <property type="component" value="Chromosome 18"/>
</dbReference>
<dbReference type="OrthoDB" id="9675250at2759"/>
<dbReference type="SUPFAM" id="SSF56300">
    <property type="entry name" value="Metallo-dependent phosphatases"/>
    <property type="match status" value="1"/>
</dbReference>
<dbReference type="Gene3D" id="3.60.21.10">
    <property type="match status" value="1"/>
</dbReference>
<reference evidence="19 22" key="2">
    <citation type="submission" date="2019-06" db="EMBL/GenBank/DDBJ databases">
        <title>Draft genomes of female and male turbot (Scophthalmus maximus).</title>
        <authorList>
            <person name="Xu H."/>
            <person name="Xu X.-W."/>
            <person name="Shao C."/>
            <person name="Chen S."/>
        </authorList>
    </citation>
    <scope>NUCLEOTIDE SEQUENCE [LARGE SCALE GENOMIC DNA]</scope>
    <source>
        <strain evidence="19">Ysfricsl-2016a</strain>
        <tissue evidence="19">Blood</tissue>
    </source>
</reference>
<keyword evidence="21" id="KW-1185">Reference proteome</keyword>
<dbReference type="RefSeq" id="XP_035467525.1">
    <property type="nucleotide sequence ID" value="XM_035611632.2"/>
</dbReference>
<evidence type="ECO:0000256" key="11">
    <source>
        <dbReference type="ARBA" id="ARBA00030848"/>
    </source>
</evidence>
<gene>
    <name evidence="20" type="primary">adprm</name>
    <name evidence="19" type="ORF">F2P81_021940</name>
    <name evidence="18" type="ORF">SMAX5B_020109</name>
</gene>
<dbReference type="Pfam" id="PF00149">
    <property type="entry name" value="Metallophos"/>
    <property type="match status" value="1"/>
</dbReference>
<organism evidence="18 21">
    <name type="scientific">Scophthalmus maximus</name>
    <name type="common">Turbot</name>
    <name type="synonym">Psetta maxima</name>
    <dbReference type="NCBI Taxonomy" id="52904"/>
    <lineage>
        <taxon>Eukaryota</taxon>
        <taxon>Metazoa</taxon>
        <taxon>Chordata</taxon>
        <taxon>Craniata</taxon>
        <taxon>Vertebrata</taxon>
        <taxon>Euteleostomi</taxon>
        <taxon>Actinopterygii</taxon>
        <taxon>Neopterygii</taxon>
        <taxon>Teleostei</taxon>
        <taxon>Neoteleostei</taxon>
        <taxon>Acanthomorphata</taxon>
        <taxon>Carangaria</taxon>
        <taxon>Pleuronectiformes</taxon>
        <taxon>Pleuronectoidei</taxon>
        <taxon>Scophthalmidae</taxon>
        <taxon>Scophthalmus</taxon>
    </lineage>
</organism>
<proteinExistence type="inferred from homology"/>
<comment type="catalytic activity">
    <reaction evidence="15">
        <text>ADP-D-ribose + H2O = D-ribose 5-phosphate + AMP + 2 H(+)</text>
        <dbReference type="Rhea" id="RHEA:10412"/>
        <dbReference type="ChEBI" id="CHEBI:15377"/>
        <dbReference type="ChEBI" id="CHEBI:15378"/>
        <dbReference type="ChEBI" id="CHEBI:57967"/>
        <dbReference type="ChEBI" id="CHEBI:78346"/>
        <dbReference type="ChEBI" id="CHEBI:456215"/>
        <dbReference type="EC" id="3.6.1.53"/>
    </reaction>
</comment>
<reference evidence="18 21" key="1">
    <citation type="submission" date="2017-12" db="EMBL/GenBank/DDBJ databases">
        <title>Integrating genomic resources of turbot (Scophthalmus maximus) in depth evaluation of genetic and physical mapping variation across individuals.</title>
        <authorList>
            <person name="Martinez P."/>
        </authorList>
    </citation>
    <scope>NUCLEOTIDE SEQUENCE [LARGE SCALE GENOMIC DNA]</scope>
</reference>
<evidence type="ECO:0000256" key="6">
    <source>
        <dbReference type="ARBA" id="ARBA00012529"/>
    </source>
</evidence>
<name>A0A2U9CM09_SCOMX</name>
<dbReference type="InterPro" id="IPR041869">
    <property type="entry name" value="MPP_ADPRM"/>
</dbReference>
<evidence type="ECO:0000256" key="15">
    <source>
        <dbReference type="ARBA" id="ARBA00047894"/>
    </source>
</evidence>
<evidence type="ECO:0000256" key="8">
    <source>
        <dbReference type="ARBA" id="ARBA00022723"/>
    </source>
</evidence>
<evidence type="ECO:0000313" key="21">
    <source>
        <dbReference type="Proteomes" id="UP000246464"/>
    </source>
</evidence>
<dbReference type="EC" id="3.6.1.16" evidence="4"/>
<comment type="catalytic activity">
    <reaction evidence="14">
        <text>CDP-choline + H2O = phosphocholine + CMP + 2 H(+)</text>
        <dbReference type="Rhea" id="RHEA:32487"/>
        <dbReference type="ChEBI" id="CHEBI:15377"/>
        <dbReference type="ChEBI" id="CHEBI:15378"/>
        <dbReference type="ChEBI" id="CHEBI:58779"/>
        <dbReference type="ChEBI" id="CHEBI:60377"/>
        <dbReference type="ChEBI" id="CHEBI:295975"/>
        <dbReference type="EC" id="3.6.1.53"/>
    </reaction>
</comment>
<dbReference type="Ensembl" id="ENSSMAT00000004444.2">
    <property type="protein sequence ID" value="ENSSMAP00000004377.1"/>
    <property type="gene ID" value="ENSSMAG00000002720.2"/>
</dbReference>
<dbReference type="Proteomes" id="UP000694558">
    <property type="component" value="Chromosome 18"/>
</dbReference>
<dbReference type="EMBL" id="CP026260">
    <property type="protein sequence ID" value="AWP17233.1"/>
    <property type="molecule type" value="Genomic_DNA"/>
</dbReference>
<evidence type="ECO:0000256" key="5">
    <source>
        <dbReference type="ARBA" id="ARBA00012453"/>
    </source>
</evidence>
<dbReference type="GO" id="GO:0030145">
    <property type="term" value="F:manganese ion binding"/>
    <property type="evidence" value="ECO:0007669"/>
    <property type="project" value="TreeGrafter"/>
</dbReference>
<evidence type="ECO:0000256" key="1">
    <source>
        <dbReference type="ARBA" id="ARBA00001946"/>
    </source>
</evidence>
<dbReference type="AlphaFoldDB" id="A0A2U9CM09"/>